<sequence length="432" mass="46619">MAVAALVEVEDQVAVAALRKKLLDRGVSVFKAFGQILDPKMKPRHVVGDLGLERRDVAAQAVDRCRALTEPLRRAHCVDRVDRAPQFLDEDERRPRRSAGIATAARKPVNDREAKLGLLWKLAAHAQIVREVLAEDLVLAAGVVLECRATCPAVRFFGHSNPAVSSSLERRGKAGRHLIPRPTAVLAPVRLFGTPLIVLAPGAPLLEEEGSVVGEALLVEFIHPRLPNGPRRPTAFAAHDRPIDSGEIDADRSGHRAEVVDTRYHLGVLNAGAQPDIRQNVANKTSDDCCHALGAFGEDLIVVARRLAHDLPYRLNERVADALVKQVAHRVHEDFAGFSPSVGDRQRGLVLAHQALPDGTATTTPCKSCVLADAHRLETTGHLHCVAMAASGAHDRASGDRVPGGIRPFDFGVSHGSPVLPALSLLYRQKNG</sequence>
<reference evidence="1 2" key="1">
    <citation type="journal article" date="2017" name="Curr. Biol.">
        <title>Genome architecture and evolution of a unichromosomal asexual nematode.</title>
        <authorList>
            <person name="Fradin H."/>
            <person name="Zegar C."/>
            <person name="Gutwein M."/>
            <person name="Lucas J."/>
            <person name="Kovtun M."/>
            <person name="Corcoran D."/>
            <person name="Baugh L.R."/>
            <person name="Kiontke K."/>
            <person name="Gunsalus K."/>
            <person name="Fitch D.H."/>
            <person name="Piano F."/>
        </authorList>
    </citation>
    <scope>NUCLEOTIDE SEQUENCE [LARGE SCALE GENOMIC DNA]</scope>
    <source>
        <strain evidence="1">PF1309</strain>
    </source>
</reference>
<comment type="caution">
    <text evidence="1">The sequence shown here is derived from an EMBL/GenBank/DDBJ whole genome shotgun (WGS) entry which is preliminary data.</text>
</comment>
<organism evidence="1 2">
    <name type="scientific">Diploscapter pachys</name>
    <dbReference type="NCBI Taxonomy" id="2018661"/>
    <lineage>
        <taxon>Eukaryota</taxon>
        <taxon>Metazoa</taxon>
        <taxon>Ecdysozoa</taxon>
        <taxon>Nematoda</taxon>
        <taxon>Chromadorea</taxon>
        <taxon>Rhabditida</taxon>
        <taxon>Rhabditina</taxon>
        <taxon>Rhabditomorpha</taxon>
        <taxon>Rhabditoidea</taxon>
        <taxon>Rhabditidae</taxon>
        <taxon>Diploscapter</taxon>
    </lineage>
</organism>
<evidence type="ECO:0000313" key="1">
    <source>
        <dbReference type="EMBL" id="PAV67789.1"/>
    </source>
</evidence>
<evidence type="ECO:0000313" key="2">
    <source>
        <dbReference type="Proteomes" id="UP000218231"/>
    </source>
</evidence>
<keyword evidence="2" id="KW-1185">Reference proteome</keyword>
<proteinExistence type="predicted"/>
<gene>
    <name evidence="1" type="ORF">WR25_02659</name>
</gene>
<protein>
    <submittedName>
        <fullName evidence="1">Uncharacterized protein</fullName>
    </submittedName>
</protein>
<name>A0A2A2K1W1_9BILA</name>
<accession>A0A2A2K1W1</accession>
<dbReference type="AlphaFoldDB" id="A0A2A2K1W1"/>
<dbReference type="EMBL" id="LIAE01009882">
    <property type="protein sequence ID" value="PAV67789.1"/>
    <property type="molecule type" value="Genomic_DNA"/>
</dbReference>
<dbReference type="Proteomes" id="UP000218231">
    <property type="component" value="Unassembled WGS sequence"/>
</dbReference>